<keyword evidence="2" id="KW-1185">Reference proteome</keyword>
<reference evidence="1 2" key="1">
    <citation type="submission" date="2019-03" db="EMBL/GenBank/DDBJ databases">
        <title>Seongchinamella monodicae gen. nov., sp. nov., a novel member of the Gammaproteobacteria isolated from a tidal mudflat of beach.</title>
        <authorList>
            <person name="Yang H.G."/>
            <person name="Kang J.W."/>
            <person name="Lee S.D."/>
        </authorList>
    </citation>
    <scope>NUCLEOTIDE SEQUENCE [LARGE SCALE GENOMIC DNA]</scope>
    <source>
        <strain evidence="1 2">GH4-78</strain>
    </source>
</reference>
<organism evidence="1 2">
    <name type="scientific">Seongchinamella unica</name>
    <dbReference type="NCBI Taxonomy" id="2547392"/>
    <lineage>
        <taxon>Bacteria</taxon>
        <taxon>Pseudomonadati</taxon>
        <taxon>Pseudomonadota</taxon>
        <taxon>Gammaproteobacteria</taxon>
        <taxon>Cellvibrionales</taxon>
        <taxon>Halieaceae</taxon>
        <taxon>Seongchinamella</taxon>
    </lineage>
</organism>
<dbReference type="OrthoDB" id="9796287at2"/>
<proteinExistence type="predicted"/>
<dbReference type="Gene3D" id="3.30.70.1630">
    <property type="match status" value="1"/>
</dbReference>
<evidence type="ECO:0000313" key="1">
    <source>
        <dbReference type="EMBL" id="TDG12012.1"/>
    </source>
</evidence>
<dbReference type="EMBL" id="SMSE01000004">
    <property type="protein sequence ID" value="TDG12012.1"/>
    <property type="molecule type" value="Genomic_DNA"/>
</dbReference>
<dbReference type="Gene3D" id="3.30.70.1400">
    <property type="entry name" value="Aminomethyltransferase beta-barrel domains"/>
    <property type="match status" value="1"/>
</dbReference>
<accession>A0A4R5LNS3</accession>
<dbReference type="AlphaFoldDB" id="A0A4R5LNS3"/>
<protein>
    <submittedName>
        <fullName evidence="1">Folate-binding protein</fullName>
    </submittedName>
</protein>
<dbReference type="InterPro" id="IPR017703">
    <property type="entry name" value="YgfZ/GCV_T_CS"/>
</dbReference>
<dbReference type="SUPFAM" id="SSF103025">
    <property type="entry name" value="Folate-binding domain"/>
    <property type="match status" value="1"/>
</dbReference>
<dbReference type="Gene3D" id="2.40.30.160">
    <property type="match status" value="1"/>
</dbReference>
<name>A0A4R5LNS3_9GAMM</name>
<dbReference type="GO" id="GO:0016226">
    <property type="term" value="P:iron-sulfur cluster assembly"/>
    <property type="evidence" value="ECO:0007669"/>
    <property type="project" value="TreeGrafter"/>
</dbReference>
<dbReference type="InterPro" id="IPR045179">
    <property type="entry name" value="YgfZ/GcvT"/>
</dbReference>
<dbReference type="NCBIfam" id="TIGR03317">
    <property type="entry name" value="ygfZ_signature"/>
    <property type="match status" value="1"/>
</dbReference>
<sequence>MSTPSAPKESVLSALYAPLQSEALLHISGPDTLTFLQGQTTCDTRKLSASGALPGAYCNIQGRVVCDFLLLQLEEEHYALRLKADTLEKAAATFGKYIVFSKAELDSDNHDWALFGCWGESVADALRALDLTLPAERYQATSGDGWMVVQMDDAGQQFEVYINQREHPARQDALGTALAEGSEAQWQILQMRAGIGRVEGPNVEELLPQMLNYDLTGHVSFNKGCYTGQEIVARLHYRGKAKRRMYLGELAVGTGIQAGASLFNKGSEQSVGIVVNAAEQDGRGLCLVSATEKGVAQGLRLASSEGSTIDLLALPYPVDAADPAKPHTD</sequence>
<dbReference type="PANTHER" id="PTHR22602:SF0">
    <property type="entry name" value="TRANSFERASE CAF17, MITOCHONDRIAL-RELATED"/>
    <property type="match status" value="1"/>
</dbReference>
<gene>
    <name evidence="1" type="ORF">E2F43_16780</name>
</gene>
<dbReference type="Proteomes" id="UP000295554">
    <property type="component" value="Unassembled WGS sequence"/>
</dbReference>
<comment type="caution">
    <text evidence="1">The sequence shown here is derived from an EMBL/GenBank/DDBJ whole genome shotgun (WGS) entry which is preliminary data.</text>
</comment>
<evidence type="ECO:0000313" key="2">
    <source>
        <dbReference type="Proteomes" id="UP000295554"/>
    </source>
</evidence>
<dbReference type="PANTHER" id="PTHR22602">
    <property type="entry name" value="TRANSFERASE CAF17, MITOCHONDRIAL-RELATED"/>
    <property type="match status" value="1"/>
</dbReference>